<keyword evidence="3" id="KW-1185">Reference proteome</keyword>
<organism evidence="2 3">
    <name type="scientific">Dysgonomonas capnocytophagoides</name>
    <dbReference type="NCBI Taxonomy" id="45254"/>
    <lineage>
        <taxon>Bacteria</taxon>
        <taxon>Pseudomonadati</taxon>
        <taxon>Bacteroidota</taxon>
        <taxon>Bacteroidia</taxon>
        <taxon>Bacteroidales</taxon>
        <taxon>Dysgonomonadaceae</taxon>
        <taxon>Dysgonomonas</taxon>
    </lineage>
</organism>
<feature type="signal peptide" evidence="1">
    <location>
        <begin position="1"/>
        <end position="24"/>
    </location>
</feature>
<feature type="chain" id="PRO_5021399918" description="Carboxypeptidase-like regulatory domain-containing protein" evidence="1">
    <location>
        <begin position="25"/>
        <end position="302"/>
    </location>
</feature>
<evidence type="ECO:0000313" key="2">
    <source>
        <dbReference type="EMBL" id="TFD97234.1"/>
    </source>
</evidence>
<dbReference type="AlphaFoldDB" id="A0A4Y8L4Z2"/>
<sequence length="302" mass="34290">MKTTHFGSLIALTLLSGFSLSLFGSDKKGQQAKTEISGIITDYFKEAMVGVTVVNRTNNKHTYSDIDGHYIISASPEDTLSFRYIGYMENMVCVENQKNLDITMIIGRCEDSYPNDPDDVYYPTLQLIHKGLSEKPVARYTVMPSWDKPHSLSLEKTEKETYFLLSKTLPDYANRKKDNRHGISLSEKDVATDSLIIDQKLYSAIESLFSETLAKMSKIIPEGLDGVTYYLSATDKDGEVIVRSLWSPDQGSVPDELTQILDRLYMATINRKVPYSLQNDIQQMIIKIRAWDSYPEKLPPQR</sequence>
<dbReference type="Proteomes" id="UP000297861">
    <property type="component" value="Unassembled WGS sequence"/>
</dbReference>
<dbReference type="RefSeq" id="WP_134435823.1">
    <property type="nucleotide sequence ID" value="NZ_SOML01000003.1"/>
</dbReference>
<comment type="caution">
    <text evidence="2">The sequence shown here is derived from an EMBL/GenBank/DDBJ whole genome shotgun (WGS) entry which is preliminary data.</text>
</comment>
<evidence type="ECO:0000256" key="1">
    <source>
        <dbReference type="SAM" id="SignalP"/>
    </source>
</evidence>
<evidence type="ECO:0008006" key="4">
    <source>
        <dbReference type="Google" id="ProtNLM"/>
    </source>
</evidence>
<dbReference type="Pfam" id="PF13715">
    <property type="entry name" value="CarbopepD_reg_2"/>
    <property type="match status" value="1"/>
</dbReference>
<dbReference type="OrthoDB" id="1046333at2"/>
<protein>
    <recommendedName>
        <fullName evidence="4">Carboxypeptidase-like regulatory domain-containing protein</fullName>
    </recommendedName>
</protein>
<gene>
    <name evidence="2" type="ORF">E2605_06085</name>
</gene>
<dbReference type="Gene3D" id="2.60.40.1120">
    <property type="entry name" value="Carboxypeptidase-like, regulatory domain"/>
    <property type="match status" value="1"/>
</dbReference>
<dbReference type="SUPFAM" id="SSF49464">
    <property type="entry name" value="Carboxypeptidase regulatory domain-like"/>
    <property type="match status" value="1"/>
</dbReference>
<dbReference type="STRING" id="1121485.GCA_000426485_01196"/>
<evidence type="ECO:0000313" key="3">
    <source>
        <dbReference type="Proteomes" id="UP000297861"/>
    </source>
</evidence>
<accession>A0A4Y8L4Z2</accession>
<proteinExistence type="predicted"/>
<dbReference type="EMBL" id="SOML01000003">
    <property type="protein sequence ID" value="TFD97234.1"/>
    <property type="molecule type" value="Genomic_DNA"/>
</dbReference>
<keyword evidence="1" id="KW-0732">Signal</keyword>
<dbReference type="InterPro" id="IPR008969">
    <property type="entry name" value="CarboxyPept-like_regulatory"/>
</dbReference>
<reference evidence="2 3" key="1">
    <citation type="submission" date="2019-03" db="EMBL/GenBank/DDBJ databases">
        <title>San Antonio Military Medical Center submission to MRSN (WRAIR), pending publication.</title>
        <authorList>
            <person name="Blyth D.M."/>
            <person name="Mccarthy S.L."/>
            <person name="Schall S.E."/>
            <person name="Stam J.A."/>
            <person name="Ong A.C."/>
            <person name="Mcgann P.T."/>
        </authorList>
    </citation>
    <scope>NUCLEOTIDE SEQUENCE [LARGE SCALE GENOMIC DNA]</scope>
    <source>
        <strain evidence="2 3">MRSN571793</strain>
    </source>
</reference>
<name>A0A4Y8L4Z2_9BACT</name>